<feature type="compositionally biased region" description="Basic and acidic residues" evidence="5">
    <location>
        <begin position="173"/>
        <end position="189"/>
    </location>
</feature>
<feature type="compositionally biased region" description="Basic residues" evidence="5">
    <location>
        <begin position="1"/>
        <end position="14"/>
    </location>
</feature>
<dbReference type="EMBL" id="RYFI01000017">
    <property type="protein sequence ID" value="RXF70872.1"/>
    <property type="molecule type" value="Genomic_DNA"/>
</dbReference>
<evidence type="ECO:0000259" key="7">
    <source>
        <dbReference type="Pfam" id="PF17827"/>
    </source>
</evidence>
<feature type="binding site" evidence="4">
    <location>
        <position position="557"/>
    </location>
    <ligand>
        <name>S-adenosyl-L-methionine</name>
        <dbReference type="ChEBI" id="CHEBI:59789"/>
    </ligand>
</feature>
<dbReference type="InterPro" id="IPR025714">
    <property type="entry name" value="Methyltranfer_dom"/>
</dbReference>
<comment type="similarity">
    <text evidence="4">Belongs to the protein N5-glutamine methyltransferase family. PrmC subfamily.</text>
</comment>
<dbReference type="PANTHER" id="PTHR18895">
    <property type="entry name" value="HEMK METHYLTRANSFERASE"/>
    <property type="match status" value="1"/>
</dbReference>
<evidence type="ECO:0000256" key="3">
    <source>
        <dbReference type="ARBA" id="ARBA00022691"/>
    </source>
</evidence>
<dbReference type="NCBIfam" id="TIGR03534">
    <property type="entry name" value="RF_mod_PrmC"/>
    <property type="match status" value="1"/>
</dbReference>
<feature type="binding site" evidence="4">
    <location>
        <position position="528"/>
    </location>
    <ligand>
        <name>S-adenosyl-L-methionine</name>
        <dbReference type="ChEBI" id="CHEBI:59789"/>
    </ligand>
</feature>
<comment type="catalytic activity">
    <reaction evidence="4">
        <text>L-glutaminyl-[peptide chain release factor] + S-adenosyl-L-methionine = N(5)-methyl-L-glutaminyl-[peptide chain release factor] + S-adenosyl-L-homocysteine + H(+)</text>
        <dbReference type="Rhea" id="RHEA:42896"/>
        <dbReference type="Rhea" id="RHEA-COMP:10271"/>
        <dbReference type="Rhea" id="RHEA-COMP:10272"/>
        <dbReference type="ChEBI" id="CHEBI:15378"/>
        <dbReference type="ChEBI" id="CHEBI:30011"/>
        <dbReference type="ChEBI" id="CHEBI:57856"/>
        <dbReference type="ChEBI" id="CHEBI:59789"/>
        <dbReference type="ChEBI" id="CHEBI:61891"/>
        <dbReference type="EC" id="2.1.1.297"/>
    </reaction>
</comment>
<feature type="binding site" evidence="4">
    <location>
        <begin position="505"/>
        <end position="509"/>
    </location>
    <ligand>
        <name>S-adenosyl-L-methionine</name>
        <dbReference type="ChEBI" id="CHEBI:59789"/>
    </ligand>
</feature>
<dbReference type="InterPro" id="IPR029063">
    <property type="entry name" value="SAM-dependent_MTases_sf"/>
</dbReference>
<dbReference type="OrthoDB" id="9800643at2"/>
<dbReference type="InterPro" id="IPR002052">
    <property type="entry name" value="DNA_methylase_N6_adenine_CS"/>
</dbReference>
<feature type="binding site" evidence="4">
    <location>
        <position position="571"/>
    </location>
    <ligand>
        <name>S-adenosyl-L-methionine</name>
        <dbReference type="ChEBI" id="CHEBI:59789"/>
    </ligand>
</feature>
<organism evidence="8 9">
    <name type="scientific">Hansschlegelia zhihuaiae</name>
    <dbReference type="NCBI Taxonomy" id="405005"/>
    <lineage>
        <taxon>Bacteria</taxon>
        <taxon>Pseudomonadati</taxon>
        <taxon>Pseudomonadota</taxon>
        <taxon>Alphaproteobacteria</taxon>
        <taxon>Hyphomicrobiales</taxon>
        <taxon>Methylopilaceae</taxon>
        <taxon>Hansschlegelia</taxon>
    </lineage>
</organism>
<feature type="compositionally biased region" description="Basic residues" evidence="5">
    <location>
        <begin position="131"/>
        <end position="154"/>
    </location>
</feature>
<dbReference type="GO" id="GO:0003676">
    <property type="term" value="F:nucleic acid binding"/>
    <property type="evidence" value="ECO:0007669"/>
    <property type="project" value="InterPro"/>
</dbReference>
<keyword evidence="3 4" id="KW-0949">S-adenosyl-L-methionine</keyword>
<comment type="caution">
    <text evidence="8">The sequence shown here is derived from an EMBL/GenBank/DDBJ whole genome shotgun (WGS) entry which is preliminary data.</text>
</comment>
<dbReference type="GO" id="GO:0102559">
    <property type="term" value="F:peptide chain release factor N(5)-glutamine methyltransferase activity"/>
    <property type="evidence" value="ECO:0007669"/>
    <property type="project" value="UniProtKB-EC"/>
</dbReference>
<dbReference type="InterPro" id="IPR004556">
    <property type="entry name" value="HemK-like"/>
</dbReference>
<dbReference type="Gene3D" id="1.10.8.10">
    <property type="entry name" value="DNA helicase RuvA subunit, C-terminal domain"/>
    <property type="match status" value="1"/>
</dbReference>
<comment type="function">
    <text evidence="4">Methylates the class 1 translation termination release factors RF1/PrfA and RF2/PrfB on the glutamine residue of the universally conserved GGQ motif.</text>
</comment>
<dbReference type="NCBIfam" id="TIGR00536">
    <property type="entry name" value="hemK_fam"/>
    <property type="match status" value="1"/>
</dbReference>
<dbReference type="PANTHER" id="PTHR18895:SF74">
    <property type="entry name" value="MTRF1L RELEASE FACTOR GLUTAMINE METHYLTRANSFERASE"/>
    <property type="match status" value="1"/>
</dbReference>
<keyword evidence="2 4" id="KW-0808">Transferase</keyword>
<dbReference type="InterPro" id="IPR040758">
    <property type="entry name" value="PrmC_N"/>
</dbReference>
<dbReference type="HAMAP" id="MF_02126">
    <property type="entry name" value="RF_methyltr_PrmC"/>
    <property type="match status" value="1"/>
</dbReference>
<feature type="compositionally biased region" description="Basic and acidic residues" evidence="5">
    <location>
        <begin position="38"/>
        <end position="47"/>
    </location>
</feature>
<feature type="domain" description="Methyltransferase" evidence="6">
    <location>
        <begin position="498"/>
        <end position="625"/>
    </location>
</feature>
<evidence type="ECO:0000256" key="5">
    <source>
        <dbReference type="SAM" id="MobiDB-lite"/>
    </source>
</evidence>
<dbReference type="Proteomes" id="UP000289708">
    <property type="component" value="Unassembled WGS sequence"/>
</dbReference>
<keyword evidence="9" id="KW-1185">Reference proteome</keyword>
<dbReference type="PROSITE" id="PS00092">
    <property type="entry name" value="N6_MTASE"/>
    <property type="match status" value="1"/>
</dbReference>
<feature type="binding site" evidence="4">
    <location>
        <begin position="571"/>
        <end position="574"/>
    </location>
    <ligand>
        <name>substrate</name>
    </ligand>
</feature>
<feature type="compositionally biased region" description="Basic and acidic residues" evidence="5">
    <location>
        <begin position="260"/>
        <end position="277"/>
    </location>
</feature>
<evidence type="ECO:0000313" key="9">
    <source>
        <dbReference type="Proteomes" id="UP000289708"/>
    </source>
</evidence>
<dbReference type="Pfam" id="PF17827">
    <property type="entry name" value="PrmC_N"/>
    <property type="match status" value="1"/>
</dbReference>
<feature type="compositionally biased region" description="Basic and acidic residues" evidence="5">
    <location>
        <begin position="75"/>
        <end position="101"/>
    </location>
</feature>
<evidence type="ECO:0000256" key="1">
    <source>
        <dbReference type="ARBA" id="ARBA00022603"/>
    </source>
</evidence>
<gene>
    <name evidence="4 8" type="primary">prmC</name>
    <name evidence="8" type="ORF">EK403_16705</name>
</gene>
<feature type="region of interest" description="Disordered" evidence="5">
    <location>
        <begin position="1"/>
        <end position="158"/>
    </location>
</feature>
<reference evidence="8 9" key="1">
    <citation type="submission" date="2018-12" db="EMBL/GenBank/DDBJ databases">
        <title>bacterium Hansschlegelia zhihuaiae S113.</title>
        <authorList>
            <person name="He J."/>
        </authorList>
    </citation>
    <scope>NUCLEOTIDE SEQUENCE [LARGE SCALE GENOMIC DNA]</scope>
    <source>
        <strain evidence="8 9">S 113</strain>
    </source>
</reference>
<dbReference type="CDD" id="cd02440">
    <property type="entry name" value="AdoMet_MTases"/>
    <property type="match status" value="1"/>
</dbReference>
<feature type="compositionally biased region" description="Basic and acidic residues" evidence="5">
    <location>
        <begin position="345"/>
        <end position="368"/>
    </location>
</feature>
<name>A0A4V1KIJ1_9HYPH</name>
<dbReference type="EC" id="2.1.1.297" evidence="4"/>
<feature type="compositionally biased region" description="Basic residues" evidence="5">
    <location>
        <begin position="102"/>
        <end position="120"/>
    </location>
</feature>
<dbReference type="InterPro" id="IPR050320">
    <property type="entry name" value="N5-glutamine_MTase"/>
</dbReference>
<dbReference type="Gene3D" id="3.40.50.150">
    <property type="entry name" value="Vaccinia Virus protein VP39"/>
    <property type="match status" value="1"/>
</dbReference>
<keyword evidence="1 4" id="KW-0489">Methyltransferase</keyword>
<feature type="region of interest" description="Disordered" evidence="5">
    <location>
        <begin position="173"/>
        <end position="386"/>
    </location>
</feature>
<feature type="domain" description="Release factor glutamine methyltransferase N-terminal" evidence="7">
    <location>
        <begin position="389"/>
        <end position="459"/>
    </location>
</feature>
<sequence>MARPRSAPRSRPSRRSGACRSPHELRAVRRPARGRPRAICDRRARAGRDHRRRRAGEARPRARRARAGGRGHPGAARDRGRDPRSRRPDRRSRDRGRDARARGSRARRRAGTAFGRRRGAAARAAAEGRGGRARRHPGGARRHGRRRGGAVRRRPVPDVPALCGRTALARRYSERERGRGRRLQGDRRRDRGRWRVRTAQIRVRGAPRPAGARDRRLGAHPHLRRDRRGAARGRGGRRRARRQRAALRRVPRARSGRTARQQDRVGGARDASADRNRGRGAGRALAAPEPRAGDRAASRQALRHRARARGHGARRRAAGPGRLRRPFGAHPHLQFPARARHRPPHRPDPLQARRRDGGRGARRADRRALGRAARAAARGRRPGGVTRSDVLRKAALRLAEAGLPTPELEARALAQEALGLSPTQLLADGGAEVSLLRSAQLDAFLDRRLSGEPVDRILGCREFWGLGFALSPETLSPRPDTETVVEAALAEIGDADGAISVLDLGTGSGCLLLALLSELPNAWGLGVDLSPGAANTARENAESLGLAGRARFAAGHWAAAVATRFDLLVSNPPYIATDDIAALDVEVRAHDPRRALDGGTDGLDAYRAILREAPRLLAPGGAAVLELGAGQAGAVGELAVASGLAVIRAARDLAGVERALVVRAPHRGSGK</sequence>
<evidence type="ECO:0000256" key="2">
    <source>
        <dbReference type="ARBA" id="ARBA00022679"/>
    </source>
</evidence>
<dbReference type="AlphaFoldDB" id="A0A4V1KIJ1"/>
<evidence type="ECO:0000256" key="4">
    <source>
        <dbReference type="HAMAP-Rule" id="MF_02126"/>
    </source>
</evidence>
<feature type="compositionally biased region" description="Basic residues" evidence="5">
    <location>
        <begin position="218"/>
        <end position="257"/>
    </location>
</feature>
<dbReference type="Pfam" id="PF13847">
    <property type="entry name" value="Methyltransf_31"/>
    <property type="match status" value="1"/>
</dbReference>
<protein>
    <recommendedName>
        <fullName evidence="4">Release factor glutamine methyltransferase</fullName>
        <shortName evidence="4">RF MTase</shortName>
        <ecNumber evidence="4">2.1.1.297</ecNumber>
    </recommendedName>
    <alternativeName>
        <fullName evidence="4">N5-glutamine methyltransferase PrmC</fullName>
    </alternativeName>
    <alternativeName>
        <fullName evidence="4">Protein-(glutamine-N5) MTase PrmC</fullName>
    </alternativeName>
    <alternativeName>
        <fullName evidence="4">Protein-glutamine N-methyltransferase PrmC</fullName>
    </alternativeName>
</protein>
<accession>A0A4V1KIJ1</accession>
<proteinExistence type="inferred from homology"/>
<dbReference type="InterPro" id="IPR019874">
    <property type="entry name" value="RF_methyltr_PrmC"/>
</dbReference>
<evidence type="ECO:0000313" key="8">
    <source>
        <dbReference type="EMBL" id="RXF70872.1"/>
    </source>
</evidence>
<dbReference type="SUPFAM" id="SSF53335">
    <property type="entry name" value="S-adenosyl-L-methionine-dependent methyltransferases"/>
    <property type="match status" value="1"/>
</dbReference>
<evidence type="ECO:0000259" key="6">
    <source>
        <dbReference type="Pfam" id="PF13847"/>
    </source>
</evidence>
<dbReference type="GO" id="GO:0032259">
    <property type="term" value="P:methylation"/>
    <property type="evidence" value="ECO:0007669"/>
    <property type="project" value="UniProtKB-KW"/>
</dbReference>
<feature type="compositionally biased region" description="Basic residues" evidence="5">
    <location>
        <begin position="301"/>
        <end position="327"/>
    </location>
</feature>